<keyword evidence="2" id="KW-0732">Signal</keyword>
<protein>
    <submittedName>
        <fullName evidence="3">Uncharacterized protein</fullName>
    </submittedName>
</protein>
<feature type="compositionally biased region" description="Polar residues" evidence="1">
    <location>
        <begin position="66"/>
        <end position="75"/>
    </location>
</feature>
<feature type="compositionally biased region" description="Pro residues" evidence="1">
    <location>
        <begin position="147"/>
        <end position="159"/>
    </location>
</feature>
<dbReference type="AlphaFoldDB" id="A0A1X0NFM3"/>
<reference evidence="3 4" key="1">
    <citation type="submission" date="2017-03" db="EMBL/GenBank/DDBJ databases">
        <title>An alternative strategy for trypanosome survival in the mammalian bloodstream revealed through genome and transcriptome analysis of the ubiquitous bovine parasite Trypanosoma (Megatrypanum) theileri.</title>
        <authorList>
            <person name="Kelly S."/>
            <person name="Ivens A."/>
            <person name="Mott A."/>
            <person name="O'Neill E."/>
            <person name="Emms D."/>
            <person name="Macleod O."/>
            <person name="Voorheis P."/>
            <person name="Matthews J."/>
            <person name="Matthews K."/>
            <person name="Carrington M."/>
        </authorList>
    </citation>
    <scope>NUCLEOTIDE SEQUENCE [LARGE SCALE GENOMIC DNA]</scope>
    <source>
        <strain evidence="3">Edinburgh</strain>
    </source>
</reference>
<evidence type="ECO:0000313" key="4">
    <source>
        <dbReference type="Proteomes" id="UP000192257"/>
    </source>
</evidence>
<feature type="compositionally biased region" description="Polar residues" evidence="1">
    <location>
        <begin position="92"/>
        <end position="110"/>
    </location>
</feature>
<feature type="signal peptide" evidence="2">
    <location>
        <begin position="1"/>
        <end position="21"/>
    </location>
</feature>
<feature type="region of interest" description="Disordered" evidence="1">
    <location>
        <begin position="48"/>
        <end position="77"/>
    </location>
</feature>
<feature type="non-terminal residue" evidence="3">
    <location>
        <position position="243"/>
    </location>
</feature>
<comment type="caution">
    <text evidence="3">The sequence shown here is derived from an EMBL/GenBank/DDBJ whole genome shotgun (WGS) entry which is preliminary data.</text>
</comment>
<gene>
    <name evidence="3" type="ORF">TM35_000691040</name>
</gene>
<dbReference type="RefSeq" id="XP_028877523.1">
    <property type="nucleotide sequence ID" value="XM_029031177.1"/>
</dbReference>
<keyword evidence="4" id="KW-1185">Reference proteome</keyword>
<accession>A0A1X0NFM3</accession>
<feature type="region of interest" description="Disordered" evidence="1">
    <location>
        <begin position="92"/>
        <end position="243"/>
    </location>
</feature>
<organism evidence="3 4">
    <name type="scientific">Trypanosoma theileri</name>
    <dbReference type="NCBI Taxonomy" id="67003"/>
    <lineage>
        <taxon>Eukaryota</taxon>
        <taxon>Discoba</taxon>
        <taxon>Euglenozoa</taxon>
        <taxon>Kinetoplastea</taxon>
        <taxon>Metakinetoplastina</taxon>
        <taxon>Trypanosomatida</taxon>
        <taxon>Trypanosomatidae</taxon>
        <taxon>Trypanosoma</taxon>
    </lineage>
</organism>
<proteinExistence type="predicted"/>
<sequence>MIQRVLLFLVLLLSVECLCMATAVIQPLNEVSSTCQGDGVSCPSGASAVVSRKPNGSVETGRPGATDSQCTTGGTASKDCVDCSQTGQCTTNARDAQGSCPSGDSSCQPTPQEPAPTPREGPELNAVQTDHSPQGKPGENGDRGVGPLPPPSAPAPPTAPKGNVNPTGTNNVEGEVVDAPAEQVPPEKQGEGDSNGGAAGSADLPASEPEHGSGEQRTTGESAGKAEGEEEEPSHSSDNSNQE</sequence>
<evidence type="ECO:0000313" key="3">
    <source>
        <dbReference type="EMBL" id="ORC83457.1"/>
    </source>
</evidence>
<dbReference type="EMBL" id="NBCO01000069">
    <property type="protein sequence ID" value="ORC83457.1"/>
    <property type="molecule type" value="Genomic_DNA"/>
</dbReference>
<feature type="chain" id="PRO_5012439455" evidence="2">
    <location>
        <begin position="22"/>
        <end position="243"/>
    </location>
</feature>
<name>A0A1X0NFM3_9TRYP</name>
<dbReference type="Proteomes" id="UP000192257">
    <property type="component" value="Unassembled WGS sequence"/>
</dbReference>
<dbReference type="VEuPathDB" id="TriTrypDB:TM35_000691040"/>
<evidence type="ECO:0000256" key="2">
    <source>
        <dbReference type="SAM" id="SignalP"/>
    </source>
</evidence>
<evidence type="ECO:0000256" key="1">
    <source>
        <dbReference type="SAM" id="MobiDB-lite"/>
    </source>
</evidence>
<dbReference type="GeneID" id="39990957"/>